<gene>
    <name evidence="2" type="ORF">ABSH63_15270</name>
</gene>
<keyword evidence="3" id="KW-1185">Reference proteome</keyword>
<evidence type="ECO:0000313" key="3">
    <source>
        <dbReference type="Proteomes" id="UP001465331"/>
    </source>
</evidence>
<reference evidence="2 3" key="1">
    <citation type="submission" date="2024-06" db="EMBL/GenBank/DDBJ databases">
        <authorList>
            <person name="Li Z."/>
            <person name="Jiang Y."/>
        </authorList>
    </citation>
    <scope>NUCLEOTIDE SEQUENCE [LARGE SCALE GENOMIC DNA]</scope>
    <source>
        <strain evidence="2 3">HSW-8</strain>
    </source>
</reference>
<feature type="compositionally biased region" description="Basic and acidic residues" evidence="1">
    <location>
        <begin position="161"/>
        <end position="170"/>
    </location>
</feature>
<evidence type="ECO:0000313" key="2">
    <source>
        <dbReference type="EMBL" id="MES0875358.1"/>
    </source>
</evidence>
<protein>
    <submittedName>
        <fullName evidence="2">Uncharacterized protein</fullName>
    </submittedName>
</protein>
<dbReference type="EMBL" id="JBEPIJ010000029">
    <property type="protein sequence ID" value="MES0875358.1"/>
    <property type="molecule type" value="Genomic_DNA"/>
</dbReference>
<comment type="caution">
    <text evidence="2">The sequence shown here is derived from an EMBL/GenBank/DDBJ whole genome shotgun (WGS) entry which is preliminary data.</text>
</comment>
<organism evidence="2 3">
    <name type="scientific">Sinimarinibacterium thermocellulolyticum</name>
    <dbReference type="NCBI Taxonomy" id="3170016"/>
    <lineage>
        <taxon>Bacteria</taxon>
        <taxon>Pseudomonadati</taxon>
        <taxon>Pseudomonadota</taxon>
        <taxon>Gammaproteobacteria</taxon>
        <taxon>Nevskiales</taxon>
        <taxon>Nevskiaceae</taxon>
        <taxon>Sinimarinibacterium</taxon>
    </lineage>
</organism>
<sequence length="177" mass="19052">MAAIEHLSASTKAALRKGRAIPMLIEHHPPEMPDHALTVIGLLDTLSFEGAFIPDDFSGGGLVRMALPDCPVDLFDIKTDSADAKAVHELWTKWHGGACERYLGFVRAVAVSLSLVQLNQVLESATPVESPAGKSPKQGARSKPAGAKRRATKGKRSGAAADRRPRVVEKQRKRRSA</sequence>
<name>A0ABV2ADW2_9GAMM</name>
<proteinExistence type="predicted"/>
<feature type="region of interest" description="Disordered" evidence="1">
    <location>
        <begin position="126"/>
        <end position="177"/>
    </location>
</feature>
<feature type="compositionally biased region" description="Basic residues" evidence="1">
    <location>
        <begin position="146"/>
        <end position="156"/>
    </location>
</feature>
<accession>A0ABV2ADW2</accession>
<evidence type="ECO:0000256" key="1">
    <source>
        <dbReference type="SAM" id="MobiDB-lite"/>
    </source>
</evidence>
<dbReference type="RefSeq" id="WP_352890908.1">
    <property type="nucleotide sequence ID" value="NZ_JBEPIJ010000029.1"/>
</dbReference>
<dbReference type="Proteomes" id="UP001465331">
    <property type="component" value="Unassembled WGS sequence"/>
</dbReference>